<reference evidence="4" key="1">
    <citation type="submission" date="2018-05" db="EMBL/GenBank/DDBJ databases">
        <authorList>
            <person name="Klenk H.-P."/>
            <person name="Huntemann M."/>
            <person name="Clum A."/>
            <person name="Pillay M."/>
            <person name="Palaniappan K."/>
            <person name="Varghese N."/>
            <person name="Mikhailova N."/>
            <person name="Stamatis D."/>
            <person name="Reddy T."/>
            <person name="Daum C."/>
            <person name="Shapiro N."/>
            <person name="Ivanova N."/>
            <person name="Kyrpides N."/>
            <person name="Woyke T."/>
        </authorList>
    </citation>
    <scope>NUCLEOTIDE SEQUENCE [LARGE SCALE GENOMIC DNA]</scope>
    <source>
        <strain evidence="4">DSM 45417</strain>
    </source>
</reference>
<dbReference type="InterPro" id="IPR018712">
    <property type="entry name" value="Tle1-like_cat"/>
</dbReference>
<evidence type="ECO:0000256" key="1">
    <source>
        <dbReference type="SAM" id="MobiDB-lite"/>
    </source>
</evidence>
<name>A0A317QMN2_9ACTN</name>
<keyword evidence="4" id="KW-1185">Reference proteome</keyword>
<dbReference type="GO" id="GO:0016787">
    <property type="term" value="F:hydrolase activity"/>
    <property type="evidence" value="ECO:0007669"/>
    <property type="project" value="UniProtKB-KW"/>
</dbReference>
<dbReference type="AlphaFoldDB" id="A0A317QMN2"/>
<proteinExistence type="predicted"/>
<gene>
    <name evidence="3" type="ORF">JD79_04059</name>
</gene>
<organism evidence="3 4">
    <name type="scientific">Geodermatophilus normandii</name>
    <dbReference type="NCBI Taxonomy" id="1137989"/>
    <lineage>
        <taxon>Bacteria</taxon>
        <taxon>Bacillati</taxon>
        <taxon>Actinomycetota</taxon>
        <taxon>Actinomycetes</taxon>
        <taxon>Geodermatophilales</taxon>
        <taxon>Geodermatophilaceae</taxon>
        <taxon>Geodermatophilus</taxon>
    </lineage>
</organism>
<feature type="domain" description="T6SS Phospholipase effector Tle1-like catalytic" evidence="2">
    <location>
        <begin position="3"/>
        <end position="260"/>
    </location>
</feature>
<feature type="region of interest" description="Disordered" evidence="1">
    <location>
        <begin position="276"/>
        <end position="299"/>
    </location>
</feature>
<evidence type="ECO:0000313" key="4">
    <source>
        <dbReference type="Proteomes" id="UP000246661"/>
    </source>
</evidence>
<comment type="caution">
    <text evidence="3">The sequence shown here is derived from an EMBL/GenBank/DDBJ whole genome shotgun (WGS) entry which is preliminary data.</text>
</comment>
<evidence type="ECO:0000259" key="2">
    <source>
        <dbReference type="Pfam" id="PF09994"/>
    </source>
</evidence>
<protein>
    <submittedName>
        <fullName evidence="3">Putative alpha/beta hydrolase family protein DUF2235</fullName>
    </submittedName>
</protein>
<dbReference type="RefSeq" id="WP_110006937.1">
    <property type="nucleotide sequence ID" value="NZ_QGTX01000001.1"/>
</dbReference>
<keyword evidence="3" id="KW-0378">Hydrolase</keyword>
<dbReference type="EMBL" id="QGTX01000001">
    <property type="protein sequence ID" value="PWW24868.1"/>
    <property type="molecule type" value="Genomic_DNA"/>
</dbReference>
<dbReference type="PANTHER" id="PTHR33840">
    <property type="match status" value="1"/>
</dbReference>
<sequence>MPKRLVICCDGTWNTPDQATEGWPCPTNVTKVALEIAPTGEDGVRQCIYYLRGVGTARGERFRGGAFGVGLSRAVKDAYRTIVENYEPGDELWFFGFSRGAFTARSTAGLVRTAGVLERRHADRLDEAYELYRCREAHPRGTEARLYRRSYSWEPEITFIGVWDTVGALGLPVRGFGWLNRRWAFHDTTLSSTVRNAFQALAVDEFRRAFRPTLWEPHWDDTHPPGQRLEQVWFAGAHSAVGGGYRDTSLSDVALLWMVERARECGLGFAPDAFLPAGKGPDDDRPHPAPDPCGELRESRTGLHRLLPRRRRPIGTTHPRTESLASTAALRYRQDWAYRPANVAAYLARGGRCAEVGVPVREQRVRRTPEDALSDRRPPAATPGG</sequence>
<feature type="compositionally biased region" description="Basic and acidic residues" evidence="1">
    <location>
        <begin position="361"/>
        <end position="378"/>
    </location>
</feature>
<dbReference type="Proteomes" id="UP000246661">
    <property type="component" value="Unassembled WGS sequence"/>
</dbReference>
<dbReference type="Pfam" id="PF09994">
    <property type="entry name" value="T6SS_Tle1-like_cat"/>
    <property type="match status" value="1"/>
</dbReference>
<accession>A0A317QMN2</accession>
<evidence type="ECO:0000313" key="3">
    <source>
        <dbReference type="EMBL" id="PWW24868.1"/>
    </source>
</evidence>
<dbReference type="PANTHER" id="PTHR33840:SF1">
    <property type="entry name" value="TLE1 PHOSPHOLIPASE DOMAIN-CONTAINING PROTEIN"/>
    <property type="match status" value="1"/>
</dbReference>
<dbReference type="OrthoDB" id="4378831at2"/>
<feature type="compositionally biased region" description="Basic and acidic residues" evidence="1">
    <location>
        <begin position="280"/>
        <end position="299"/>
    </location>
</feature>
<feature type="region of interest" description="Disordered" evidence="1">
    <location>
        <begin position="361"/>
        <end position="385"/>
    </location>
</feature>